<dbReference type="EMBL" id="CAFAAJ010000005">
    <property type="protein sequence ID" value="CAB4789645.1"/>
    <property type="molecule type" value="Genomic_DNA"/>
</dbReference>
<gene>
    <name evidence="3" type="ORF">UFOPK3001_00117</name>
</gene>
<sequence length="393" mass="41923">MASARFLHAADLHLGAPLQSLGGLLSPAAHDRIVSLSRTSFDRLVEVALRERVEFVVLAGDVFDSSERDPSAQRRVILGLRRLTEAGIRVFIAHGNHDPLLAQWKGRSELPSGVEVFPVGEVASHRVGLSNGVEVQVAGVSYGATAESNNLVPLFSGLSGGPVVGVLHTNVGGIGAHGNYAPCSEAALVAAPVNYWALGHIHDRQVHATPKGFWAYPGNLQGRSTKATECGPKGVLVVDLDGGGGLAEPQFHECDVVRFLRLDVDMSSAEDDQQARDLVMRAVEHQADAQPNHALLLRVELVGASSAAATILKGFDSLRKDVVLEAEQVLGDGAIIKMRNSCRPAIDAVAERKRETLLGSVLNRMDSDSREQLTPEVRARVEALLVERLAVGS</sequence>
<keyword evidence="1" id="KW-0378">Hydrolase</keyword>
<reference evidence="3" key="1">
    <citation type="submission" date="2020-05" db="EMBL/GenBank/DDBJ databases">
        <authorList>
            <person name="Chiriac C."/>
            <person name="Salcher M."/>
            <person name="Ghai R."/>
            <person name="Kavagutti S V."/>
        </authorList>
    </citation>
    <scope>NUCLEOTIDE SEQUENCE</scope>
</reference>
<evidence type="ECO:0000259" key="2">
    <source>
        <dbReference type="Pfam" id="PF00149"/>
    </source>
</evidence>
<dbReference type="InterPro" id="IPR029052">
    <property type="entry name" value="Metallo-depent_PP-like"/>
</dbReference>
<accession>A0A6J6X0Y9</accession>
<evidence type="ECO:0000256" key="1">
    <source>
        <dbReference type="ARBA" id="ARBA00022801"/>
    </source>
</evidence>
<dbReference type="AlphaFoldDB" id="A0A6J6X0Y9"/>
<dbReference type="GO" id="GO:0016787">
    <property type="term" value="F:hydrolase activity"/>
    <property type="evidence" value="ECO:0007669"/>
    <property type="project" value="UniProtKB-KW"/>
</dbReference>
<dbReference type="PANTHER" id="PTHR30337:SF7">
    <property type="entry name" value="PHOSPHOESTERASE"/>
    <property type="match status" value="1"/>
</dbReference>
<dbReference type="InterPro" id="IPR004843">
    <property type="entry name" value="Calcineurin-like_PHP"/>
</dbReference>
<name>A0A6J6X0Y9_9ZZZZ</name>
<protein>
    <submittedName>
        <fullName evidence="3">Unannotated protein</fullName>
    </submittedName>
</protein>
<dbReference type="Pfam" id="PF00149">
    <property type="entry name" value="Metallophos"/>
    <property type="match status" value="1"/>
</dbReference>
<dbReference type="SUPFAM" id="SSF56300">
    <property type="entry name" value="Metallo-dependent phosphatases"/>
    <property type="match status" value="1"/>
</dbReference>
<proteinExistence type="predicted"/>
<dbReference type="InterPro" id="IPR041796">
    <property type="entry name" value="Mre11_N"/>
</dbReference>
<dbReference type="InterPro" id="IPR050535">
    <property type="entry name" value="DNA_Repair-Maintenance_Comp"/>
</dbReference>
<evidence type="ECO:0000313" key="3">
    <source>
        <dbReference type="EMBL" id="CAB4789645.1"/>
    </source>
</evidence>
<organism evidence="3">
    <name type="scientific">freshwater metagenome</name>
    <dbReference type="NCBI Taxonomy" id="449393"/>
    <lineage>
        <taxon>unclassified sequences</taxon>
        <taxon>metagenomes</taxon>
        <taxon>ecological metagenomes</taxon>
    </lineage>
</organism>
<feature type="domain" description="Calcineurin-like phosphoesterase" evidence="2">
    <location>
        <begin position="5"/>
        <end position="203"/>
    </location>
</feature>
<dbReference type="CDD" id="cd00840">
    <property type="entry name" value="MPP_Mre11_N"/>
    <property type="match status" value="1"/>
</dbReference>
<dbReference type="PANTHER" id="PTHR30337">
    <property type="entry name" value="COMPONENT OF ATP-DEPENDENT DSDNA EXONUCLEASE"/>
    <property type="match status" value="1"/>
</dbReference>
<dbReference type="Gene3D" id="3.60.21.10">
    <property type="match status" value="1"/>
</dbReference>